<name>A0ABM8EAY5_9HYPH</name>
<sequence>MSFDRFARNSIFGTIAGLSSALGSFLGMVIVARTLGPVGSGVVSMGIWLAGTAVTFADLGLPLTVSRFVPELNAREQNLEARAFAPYFLKMVLLTTAIVVGLCVALGVGGAEWLRGHVRFSILSSSPDSIWLVVGFVFACQAIGNFGLSTLRGEQRFDRAAKLTTFGAPIQLTAMAAGALMGGAEGALLGYAVGGMATASVALRLIGAKVDLPDELKRRSWRFAVNSWIVGVISTIVWSRVELAFLDYWRGAREAGLYSAAYTLCALAVQGPMLMTGGLLAYFSERHAVSDQSGLKEAYAQAVRFMSLLLLPACFGMAAITPVILPLLFGDAFSDAAPAAAILVGAQALGAISTVSSTFLMSVERGAFLVRVGLLGVLFSLLAGMTVIPFFGLEGAVISRAFVQGLLTILAFIFIERGLQCPFPLGAVLRITAAALGCAIAARAIIVLWPQPVALFLAIPAGAILYVAAILAFRALTPSDIQAVSKVANRLATRAAPLLGAFQARRRG</sequence>
<dbReference type="Pfam" id="PF01943">
    <property type="entry name" value="Polysacc_synt"/>
    <property type="match status" value="1"/>
</dbReference>
<feature type="transmembrane region" description="Helical" evidence="6">
    <location>
        <begin position="47"/>
        <end position="66"/>
    </location>
</feature>
<dbReference type="InterPro" id="IPR002797">
    <property type="entry name" value="Polysacc_synth"/>
</dbReference>
<evidence type="ECO:0000256" key="6">
    <source>
        <dbReference type="SAM" id="Phobius"/>
    </source>
</evidence>
<dbReference type="InterPro" id="IPR050833">
    <property type="entry name" value="Poly_Biosynth_Transport"/>
</dbReference>
<feature type="transmembrane region" description="Helical" evidence="6">
    <location>
        <begin position="163"/>
        <end position="182"/>
    </location>
</feature>
<reference evidence="7 8" key="1">
    <citation type="journal article" date="2023" name="Int. J. Syst. Evol. Microbiol.">
        <title>Methylocystis iwaonis sp. nov., a type II methane-oxidizing bacterium from surface soil of a rice paddy field in Japan, and emended description of the genus Methylocystis (ex Whittenbury et al. 1970) Bowman et al. 1993.</title>
        <authorList>
            <person name="Kaise H."/>
            <person name="Sawadogo J.B."/>
            <person name="Alam M.S."/>
            <person name="Ueno C."/>
            <person name="Dianou D."/>
            <person name="Shinjo R."/>
            <person name="Asakawa S."/>
        </authorList>
    </citation>
    <scope>NUCLEOTIDE SEQUENCE [LARGE SCALE GENOMIC DNA]</scope>
    <source>
        <strain evidence="7 8">SS37A-Re</strain>
    </source>
</reference>
<evidence type="ECO:0000256" key="5">
    <source>
        <dbReference type="ARBA" id="ARBA00023136"/>
    </source>
</evidence>
<dbReference type="PANTHER" id="PTHR30250:SF11">
    <property type="entry name" value="O-ANTIGEN TRANSPORTER-RELATED"/>
    <property type="match status" value="1"/>
</dbReference>
<accession>A0ABM8EAY5</accession>
<feature type="transmembrane region" description="Helical" evidence="6">
    <location>
        <begin position="397"/>
        <end position="415"/>
    </location>
</feature>
<comment type="subcellular location">
    <subcellularLocation>
        <location evidence="1">Cell membrane</location>
        <topology evidence="1">Multi-pass membrane protein</topology>
    </subcellularLocation>
</comment>
<protein>
    <recommendedName>
        <fullName evidence="9">Polysaccharide biosynthesis protein C-terminal domain-containing protein</fullName>
    </recommendedName>
</protein>
<organism evidence="7 8">
    <name type="scientific">Methylocystis iwaonis</name>
    <dbReference type="NCBI Taxonomy" id="2885079"/>
    <lineage>
        <taxon>Bacteria</taxon>
        <taxon>Pseudomonadati</taxon>
        <taxon>Pseudomonadota</taxon>
        <taxon>Alphaproteobacteria</taxon>
        <taxon>Hyphomicrobiales</taxon>
        <taxon>Methylocystaceae</taxon>
        <taxon>Methylocystis</taxon>
    </lineage>
</organism>
<feature type="transmembrane region" description="Helical" evidence="6">
    <location>
        <begin position="12"/>
        <end position="35"/>
    </location>
</feature>
<dbReference type="EMBL" id="AP027142">
    <property type="protein sequence ID" value="BDV35061.1"/>
    <property type="molecule type" value="Genomic_DNA"/>
</dbReference>
<feature type="transmembrane region" description="Helical" evidence="6">
    <location>
        <begin position="368"/>
        <end position="391"/>
    </location>
</feature>
<dbReference type="RefSeq" id="WP_281928396.1">
    <property type="nucleotide sequence ID" value="NZ_AP027142.1"/>
</dbReference>
<feature type="transmembrane region" description="Helical" evidence="6">
    <location>
        <begin position="220"/>
        <end position="241"/>
    </location>
</feature>
<evidence type="ECO:0000313" key="8">
    <source>
        <dbReference type="Proteomes" id="UP001317629"/>
    </source>
</evidence>
<feature type="transmembrane region" description="Helical" evidence="6">
    <location>
        <begin position="341"/>
        <end position="361"/>
    </location>
</feature>
<dbReference type="Proteomes" id="UP001317629">
    <property type="component" value="Chromosome"/>
</dbReference>
<evidence type="ECO:0000256" key="4">
    <source>
        <dbReference type="ARBA" id="ARBA00022989"/>
    </source>
</evidence>
<feature type="transmembrane region" description="Helical" evidence="6">
    <location>
        <begin position="129"/>
        <end position="151"/>
    </location>
</feature>
<evidence type="ECO:0000256" key="3">
    <source>
        <dbReference type="ARBA" id="ARBA00022692"/>
    </source>
</evidence>
<evidence type="ECO:0000256" key="1">
    <source>
        <dbReference type="ARBA" id="ARBA00004651"/>
    </source>
</evidence>
<keyword evidence="8" id="KW-1185">Reference proteome</keyword>
<evidence type="ECO:0000313" key="7">
    <source>
        <dbReference type="EMBL" id="BDV35061.1"/>
    </source>
</evidence>
<keyword evidence="5 6" id="KW-0472">Membrane</keyword>
<feature type="transmembrane region" description="Helical" evidence="6">
    <location>
        <begin position="455"/>
        <end position="476"/>
    </location>
</feature>
<dbReference type="PANTHER" id="PTHR30250">
    <property type="entry name" value="PST FAMILY PREDICTED COLANIC ACID TRANSPORTER"/>
    <property type="match status" value="1"/>
</dbReference>
<evidence type="ECO:0000256" key="2">
    <source>
        <dbReference type="ARBA" id="ARBA00022475"/>
    </source>
</evidence>
<keyword evidence="4 6" id="KW-1133">Transmembrane helix</keyword>
<evidence type="ECO:0008006" key="9">
    <source>
        <dbReference type="Google" id="ProtNLM"/>
    </source>
</evidence>
<feature type="transmembrane region" description="Helical" evidence="6">
    <location>
        <begin position="87"/>
        <end position="109"/>
    </location>
</feature>
<feature type="transmembrane region" description="Helical" evidence="6">
    <location>
        <begin position="261"/>
        <end position="284"/>
    </location>
</feature>
<feature type="transmembrane region" description="Helical" evidence="6">
    <location>
        <begin position="427"/>
        <end position="449"/>
    </location>
</feature>
<keyword evidence="2" id="KW-1003">Cell membrane</keyword>
<proteinExistence type="predicted"/>
<feature type="transmembrane region" description="Helical" evidence="6">
    <location>
        <begin position="188"/>
        <end position="208"/>
    </location>
</feature>
<feature type="transmembrane region" description="Helical" evidence="6">
    <location>
        <begin position="305"/>
        <end position="329"/>
    </location>
</feature>
<gene>
    <name evidence="7" type="ORF">SS37A_25900</name>
</gene>
<keyword evidence="3 6" id="KW-0812">Transmembrane</keyword>